<keyword evidence="5" id="KW-0677">Repeat</keyword>
<keyword evidence="4" id="KW-0808">Transferase</keyword>
<evidence type="ECO:0000256" key="2">
    <source>
        <dbReference type="ARBA" id="ARBA00022527"/>
    </source>
</evidence>
<dbReference type="GO" id="GO:0005737">
    <property type="term" value="C:cytoplasm"/>
    <property type="evidence" value="ECO:0007669"/>
    <property type="project" value="TreeGrafter"/>
</dbReference>
<accession>A0A5C8PVA6</accession>
<dbReference type="Pfam" id="PF16095">
    <property type="entry name" value="COR-A"/>
    <property type="match status" value="1"/>
</dbReference>
<evidence type="ECO:0000256" key="3">
    <source>
        <dbReference type="ARBA" id="ARBA00022614"/>
    </source>
</evidence>
<comment type="caution">
    <text evidence="13">The sequence shown here is derived from an EMBL/GenBank/DDBJ whole genome shotgun (WGS) entry which is preliminary data.</text>
</comment>
<dbReference type="PRINTS" id="PR00449">
    <property type="entry name" value="RASTRNSFRMNG"/>
</dbReference>
<dbReference type="SMART" id="SM00369">
    <property type="entry name" value="LRR_TYP"/>
    <property type="match status" value="15"/>
</dbReference>
<evidence type="ECO:0000256" key="6">
    <source>
        <dbReference type="ARBA" id="ARBA00022741"/>
    </source>
</evidence>
<dbReference type="Gene3D" id="3.40.50.300">
    <property type="entry name" value="P-loop containing nucleotide triphosphate hydrolases"/>
    <property type="match status" value="1"/>
</dbReference>
<dbReference type="GO" id="GO:0004674">
    <property type="term" value="F:protein serine/threonine kinase activity"/>
    <property type="evidence" value="ECO:0007669"/>
    <property type="project" value="UniProtKB-KW"/>
</dbReference>
<dbReference type="Pfam" id="PF23598">
    <property type="entry name" value="LRR_14"/>
    <property type="match status" value="2"/>
</dbReference>
<evidence type="ECO:0000313" key="13">
    <source>
        <dbReference type="EMBL" id="TXL81991.1"/>
    </source>
</evidence>
<dbReference type="PRINTS" id="PR00019">
    <property type="entry name" value="LEURICHRPT"/>
</dbReference>
<dbReference type="OrthoDB" id="7811098at2"/>
<dbReference type="SUPFAM" id="SSF52058">
    <property type="entry name" value="L domain-like"/>
    <property type="match status" value="1"/>
</dbReference>
<dbReference type="Pfam" id="PF12770">
    <property type="entry name" value="CHAT"/>
    <property type="match status" value="1"/>
</dbReference>
<dbReference type="Gene3D" id="3.80.10.10">
    <property type="entry name" value="Ribonuclease Inhibitor"/>
    <property type="match status" value="2"/>
</dbReference>
<evidence type="ECO:0000256" key="11">
    <source>
        <dbReference type="ARBA" id="ARBA00048679"/>
    </source>
</evidence>
<protein>
    <recommendedName>
        <fullName evidence="1">non-specific serine/threonine protein kinase</fullName>
        <ecNumber evidence="1">2.7.11.1</ecNumber>
    </recommendedName>
</protein>
<evidence type="ECO:0000313" key="14">
    <source>
        <dbReference type="Proteomes" id="UP000321638"/>
    </source>
</evidence>
<evidence type="ECO:0000256" key="8">
    <source>
        <dbReference type="ARBA" id="ARBA00022840"/>
    </source>
</evidence>
<reference evidence="13 14" key="1">
    <citation type="submission" date="2019-06" db="EMBL/GenBank/DDBJ databases">
        <title>New taxonomy in bacterial strain CC-CFT640, isolated from vineyard.</title>
        <authorList>
            <person name="Lin S.-Y."/>
            <person name="Tsai C.-F."/>
            <person name="Young C.-C."/>
        </authorList>
    </citation>
    <scope>NUCLEOTIDE SEQUENCE [LARGE SCALE GENOMIC DNA]</scope>
    <source>
        <strain evidence="13 14">CC-CFT640</strain>
    </source>
</reference>
<dbReference type="InterPro" id="IPR032675">
    <property type="entry name" value="LRR_dom_sf"/>
</dbReference>
<dbReference type="InterPro" id="IPR036388">
    <property type="entry name" value="WH-like_DNA-bd_sf"/>
</dbReference>
<organism evidence="13 14">
    <name type="scientific">Vineibacter terrae</name>
    <dbReference type="NCBI Taxonomy" id="2586908"/>
    <lineage>
        <taxon>Bacteria</taxon>
        <taxon>Pseudomonadati</taxon>
        <taxon>Pseudomonadota</taxon>
        <taxon>Alphaproteobacteria</taxon>
        <taxon>Hyphomicrobiales</taxon>
        <taxon>Vineibacter</taxon>
    </lineage>
</organism>
<dbReference type="SUPFAM" id="SSF52540">
    <property type="entry name" value="P-loop containing nucleoside triphosphate hydrolases"/>
    <property type="match status" value="1"/>
</dbReference>
<proteinExistence type="predicted"/>
<evidence type="ECO:0000256" key="10">
    <source>
        <dbReference type="ARBA" id="ARBA00047899"/>
    </source>
</evidence>
<dbReference type="AlphaFoldDB" id="A0A5C8PVA6"/>
<comment type="catalytic activity">
    <reaction evidence="10">
        <text>L-threonyl-[protein] + ATP = O-phospho-L-threonyl-[protein] + ADP + H(+)</text>
        <dbReference type="Rhea" id="RHEA:46608"/>
        <dbReference type="Rhea" id="RHEA-COMP:11060"/>
        <dbReference type="Rhea" id="RHEA-COMP:11605"/>
        <dbReference type="ChEBI" id="CHEBI:15378"/>
        <dbReference type="ChEBI" id="CHEBI:30013"/>
        <dbReference type="ChEBI" id="CHEBI:30616"/>
        <dbReference type="ChEBI" id="CHEBI:61977"/>
        <dbReference type="ChEBI" id="CHEBI:456216"/>
        <dbReference type="EC" id="2.7.11.1"/>
    </reaction>
</comment>
<dbReference type="InterPro" id="IPR003591">
    <property type="entry name" value="Leu-rich_rpt_typical-subtyp"/>
</dbReference>
<dbReference type="InterPro" id="IPR020859">
    <property type="entry name" value="ROC"/>
</dbReference>
<dbReference type="Pfam" id="PF08477">
    <property type="entry name" value="Roc"/>
    <property type="match status" value="1"/>
</dbReference>
<dbReference type="InterPro" id="IPR024983">
    <property type="entry name" value="CHAT_dom"/>
</dbReference>
<dbReference type="Gene3D" id="3.30.310.200">
    <property type="match status" value="1"/>
</dbReference>
<name>A0A5C8PVA6_9HYPH</name>
<keyword evidence="9" id="KW-0342">GTP-binding</keyword>
<dbReference type="InterPro" id="IPR055414">
    <property type="entry name" value="LRR_R13L4/SHOC2-like"/>
</dbReference>
<dbReference type="InterPro" id="IPR057263">
    <property type="entry name" value="COR-B"/>
</dbReference>
<keyword evidence="3" id="KW-0433">Leucine-rich repeat</keyword>
<gene>
    <name evidence="13" type="ORF">FHP25_02680</name>
</gene>
<sequence>MRDRWVTDIQSAELPGTVMVQFHLMPSDATAVAERRIAHVAATGATELNLVDLGLSRLPDSLARLTHLQRLDLSRNRLTALSDVLANLTQLRALDVTANQLTVLPDALGALRGLQSLMLWNNQLTALPETMTDLVQLQHVSLRNNHLTALPDGIANLVRLQWLDVSFNKLTALPEDLGKLASLQHLMVGGNALAALPDSLAGLTQLRLLGAELNQLTTLPAGLTELGQLNTLDLADNRLTAFPDKLSRLARLEHLRVSRNQLANLPDGTADLVQLRYLAVEGNRLTALPGRLANLVRLGVLVAADNQLSRLPEGLGRLASLTKLDLAGNRLTALATELSPLVRLRYLDIARNLFTVLPDDLGSLTALETLNLSENALTRLPDGVGNLAQLEYLNVAGNRLTALPESMTNLSRVAMFFLHGNPDLALPTEILGPTWQDVEKGRRPESAASILDYYFRTVRGAQALNEAKLILVGRGGVGKTSLRRRLVAGQFDADERETPGIEIQQWVVNVPSGADVRLHIWDFGGQEILHATHQFFLTERTLYLLVLAGREGGAMPDAEYWLQLIRSFGGDSRVLIVLNKSSAHRFDLDRGLLLTKYPFIVGVIATDCADGTGIADLKEQILRYTDELDHRRTKFPAEWFAIKERLATMKDNFIAWEAYQDVCRELGETDPAAQRELAGFLHVLGIALNYRDDPRLKDTHVLNPHWVTDGIYSVLRASQRTNVGGILTKADLGQALDARRYPADTHDFLLRLMEKFELCFRLGGRAERYLVPELLSEAGVGVDPTPPDLGFRYEYEYALPEGLLPRFIVQTHAMSEKTPRWRTGVVLERDRCRAVVRADRDKRTVGISVHGPPNLRRSLLAIIREKFDAIHSDFSGLPVQQRVPLPDEPDLTVSYEHLLILEDEAEEWVRPERSKKRYRVADLLNGVESAADRQQRRWENLAAGHDPNAYVPRRRNALAAEQNDTRGGEMPAKCRLLFLAANPSGTSQLALDRESREMDQKIRASDHRDSLDLITKWAIRPDDLLQYLNQFRPHIVHFSGHGDATEEIILHDSRELAKPVSKAALKQLLRTMKDNIRVVVLNACFSRPQAEAITEVVDCAIGMKRAIGDNAAITFSASFYRAIGFGRSVQEAFDQGIAALMLEDIPEDTTPELLVKDGVDANAIYLVGTGPRAPT</sequence>
<keyword evidence="14" id="KW-1185">Reference proteome</keyword>
<dbReference type="Pfam" id="PF13855">
    <property type="entry name" value="LRR_8"/>
    <property type="match status" value="1"/>
</dbReference>
<dbReference type="InterPro" id="IPR027417">
    <property type="entry name" value="P-loop_NTPase"/>
</dbReference>
<dbReference type="PANTHER" id="PTHR48051:SF1">
    <property type="entry name" value="RAS SUPPRESSOR PROTEIN 1"/>
    <property type="match status" value="1"/>
</dbReference>
<dbReference type="SUPFAM" id="SSF52075">
    <property type="entry name" value="Outer arm dynein light chain 1"/>
    <property type="match status" value="1"/>
</dbReference>
<dbReference type="InterPro" id="IPR050216">
    <property type="entry name" value="LRR_domain-containing"/>
</dbReference>
<dbReference type="SMART" id="SM00364">
    <property type="entry name" value="LRR_BAC"/>
    <property type="match status" value="15"/>
</dbReference>
<keyword evidence="2" id="KW-0723">Serine/threonine-protein kinase</keyword>
<dbReference type="PROSITE" id="PS51424">
    <property type="entry name" value="ROC"/>
    <property type="match status" value="1"/>
</dbReference>
<dbReference type="Pfam" id="PF25497">
    <property type="entry name" value="COR-B"/>
    <property type="match status" value="1"/>
</dbReference>
<dbReference type="Gene3D" id="1.10.10.10">
    <property type="entry name" value="Winged helix-like DNA-binding domain superfamily/Winged helix DNA-binding domain"/>
    <property type="match status" value="1"/>
</dbReference>
<evidence type="ECO:0000256" key="4">
    <source>
        <dbReference type="ARBA" id="ARBA00022679"/>
    </source>
</evidence>
<dbReference type="InterPro" id="IPR001611">
    <property type="entry name" value="Leu-rich_rpt"/>
</dbReference>
<dbReference type="Gene3D" id="1.10.10.2200">
    <property type="match status" value="1"/>
</dbReference>
<dbReference type="GO" id="GO:0005524">
    <property type="term" value="F:ATP binding"/>
    <property type="evidence" value="ECO:0007669"/>
    <property type="project" value="UniProtKB-KW"/>
</dbReference>
<dbReference type="PROSITE" id="PS51450">
    <property type="entry name" value="LRR"/>
    <property type="match status" value="2"/>
</dbReference>
<dbReference type="Proteomes" id="UP000321638">
    <property type="component" value="Unassembled WGS sequence"/>
</dbReference>
<evidence type="ECO:0000256" key="5">
    <source>
        <dbReference type="ARBA" id="ARBA00022737"/>
    </source>
</evidence>
<evidence type="ECO:0000256" key="1">
    <source>
        <dbReference type="ARBA" id="ARBA00012513"/>
    </source>
</evidence>
<feature type="domain" description="Roc" evidence="12">
    <location>
        <begin position="460"/>
        <end position="628"/>
    </location>
</feature>
<keyword evidence="7" id="KW-0418">Kinase</keyword>
<evidence type="ECO:0000259" key="12">
    <source>
        <dbReference type="PROSITE" id="PS51424"/>
    </source>
</evidence>
<dbReference type="EMBL" id="VDUZ01000002">
    <property type="protein sequence ID" value="TXL81991.1"/>
    <property type="molecule type" value="Genomic_DNA"/>
</dbReference>
<evidence type="ECO:0000256" key="9">
    <source>
        <dbReference type="ARBA" id="ARBA00023134"/>
    </source>
</evidence>
<keyword evidence="8" id="KW-0067">ATP-binding</keyword>
<dbReference type="EC" id="2.7.11.1" evidence="1"/>
<comment type="catalytic activity">
    <reaction evidence="11">
        <text>L-seryl-[protein] + ATP = O-phospho-L-seryl-[protein] + ADP + H(+)</text>
        <dbReference type="Rhea" id="RHEA:17989"/>
        <dbReference type="Rhea" id="RHEA-COMP:9863"/>
        <dbReference type="Rhea" id="RHEA-COMP:11604"/>
        <dbReference type="ChEBI" id="CHEBI:15378"/>
        <dbReference type="ChEBI" id="CHEBI:29999"/>
        <dbReference type="ChEBI" id="CHEBI:30616"/>
        <dbReference type="ChEBI" id="CHEBI:83421"/>
        <dbReference type="ChEBI" id="CHEBI:456216"/>
        <dbReference type="EC" id="2.7.11.1"/>
    </reaction>
</comment>
<keyword evidence="6" id="KW-0547">Nucleotide-binding</keyword>
<dbReference type="InterPro" id="IPR032171">
    <property type="entry name" value="COR-A"/>
</dbReference>
<evidence type="ECO:0000256" key="7">
    <source>
        <dbReference type="ARBA" id="ARBA00022777"/>
    </source>
</evidence>
<dbReference type="PANTHER" id="PTHR48051">
    <property type="match status" value="1"/>
</dbReference>
<dbReference type="SMART" id="SM00175">
    <property type="entry name" value="RAB"/>
    <property type="match status" value="1"/>
</dbReference>